<accession>A0A9N8KXY3</accession>
<dbReference type="InterPro" id="IPR040044">
    <property type="entry name" value="SRR1L"/>
</dbReference>
<keyword evidence="4" id="KW-1185">Reference proteome</keyword>
<comment type="similarity">
    <text evidence="1">Belongs to the SRR1 family.</text>
</comment>
<reference evidence="3" key="1">
    <citation type="submission" date="2021-12" db="EMBL/GenBank/DDBJ databases">
        <authorList>
            <person name="King R."/>
        </authorList>
    </citation>
    <scope>NUCLEOTIDE SEQUENCE</scope>
</reference>
<name>A0A9N8KXY3_CHRIL</name>
<dbReference type="OrthoDB" id="551431at2759"/>
<dbReference type="PANTHER" id="PTHR28626">
    <property type="entry name" value="SRR1-LIKE PROTEIN"/>
    <property type="match status" value="1"/>
</dbReference>
<dbReference type="InterPro" id="IPR012942">
    <property type="entry name" value="SRR1-like"/>
</dbReference>
<organism evidence="3 4">
    <name type="scientific">Chrysodeixis includens</name>
    <name type="common">Soybean looper</name>
    <name type="synonym">Pseudoplusia includens</name>
    <dbReference type="NCBI Taxonomy" id="689277"/>
    <lineage>
        <taxon>Eukaryota</taxon>
        <taxon>Metazoa</taxon>
        <taxon>Ecdysozoa</taxon>
        <taxon>Arthropoda</taxon>
        <taxon>Hexapoda</taxon>
        <taxon>Insecta</taxon>
        <taxon>Pterygota</taxon>
        <taxon>Neoptera</taxon>
        <taxon>Endopterygota</taxon>
        <taxon>Lepidoptera</taxon>
        <taxon>Glossata</taxon>
        <taxon>Ditrysia</taxon>
        <taxon>Noctuoidea</taxon>
        <taxon>Noctuidae</taxon>
        <taxon>Plusiinae</taxon>
        <taxon>Chrysodeixis</taxon>
    </lineage>
</organism>
<evidence type="ECO:0000313" key="4">
    <source>
        <dbReference type="Proteomes" id="UP001154114"/>
    </source>
</evidence>
<dbReference type="AlphaFoldDB" id="A0A9N8KXY3"/>
<evidence type="ECO:0000259" key="2">
    <source>
        <dbReference type="Pfam" id="PF07985"/>
    </source>
</evidence>
<dbReference type="EMBL" id="LR824018">
    <property type="protein sequence ID" value="CAD0201917.1"/>
    <property type="molecule type" value="Genomic_DNA"/>
</dbReference>
<sequence length="275" mass="31461">MSKSAEDSDGFQKVKLKRCAKNKPTKIPSKGIQLETQEITIDFDKVLKRIHCAVDDIRLANYFEDVLKSVSNILQTRNVVEIVCLGLGHVAECNISRYQLALLLALKESLKPDKVLVHDPIFYKSECELLTKLGLQVILENNEGNYVISDKGPTVVYFPHCPKQLTNNFLWSNWGPNLENCVLICNSFSSLIDNQPSRILAETVPYILKIQPHTTEESLKNSFKYTDIFNDTAIHEFSKENLEKLDSNFWMKGEKPTYENTEEFITSLMIQKLNI</sequence>
<dbReference type="PANTHER" id="PTHR28626:SF3">
    <property type="entry name" value="SRR1-LIKE PROTEIN"/>
    <property type="match status" value="1"/>
</dbReference>
<protein>
    <recommendedName>
        <fullName evidence="2">SRR1-like domain-containing protein</fullName>
    </recommendedName>
</protein>
<dbReference type="Pfam" id="PF07985">
    <property type="entry name" value="SRR1"/>
    <property type="match status" value="1"/>
</dbReference>
<evidence type="ECO:0000256" key="1">
    <source>
        <dbReference type="ARBA" id="ARBA00009856"/>
    </source>
</evidence>
<proteinExistence type="inferred from homology"/>
<dbReference type="GO" id="GO:0005737">
    <property type="term" value="C:cytoplasm"/>
    <property type="evidence" value="ECO:0007669"/>
    <property type="project" value="TreeGrafter"/>
</dbReference>
<dbReference type="GO" id="GO:0005634">
    <property type="term" value="C:nucleus"/>
    <property type="evidence" value="ECO:0007669"/>
    <property type="project" value="TreeGrafter"/>
</dbReference>
<evidence type="ECO:0000313" key="3">
    <source>
        <dbReference type="EMBL" id="CAD0201917.1"/>
    </source>
</evidence>
<feature type="domain" description="SRR1-like" evidence="2">
    <location>
        <begin position="71"/>
        <end position="235"/>
    </location>
</feature>
<gene>
    <name evidence="3" type="ORF">CINC_LOCUS3586</name>
</gene>
<dbReference type="Proteomes" id="UP001154114">
    <property type="component" value="Chromosome 15"/>
</dbReference>